<dbReference type="InterPro" id="IPR051823">
    <property type="entry name" value="ASADH-related"/>
</dbReference>
<feature type="active site" description="Acyl-thioester intermediate" evidence="7">
    <location>
        <position position="149"/>
    </location>
</feature>
<proteinExistence type="inferred from homology"/>
<evidence type="ECO:0000313" key="10">
    <source>
        <dbReference type="Proteomes" id="UP000008922"/>
    </source>
</evidence>
<dbReference type="InterPro" id="IPR012280">
    <property type="entry name" value="Semialdhyde_DH_dimer_dom"/>
</dbReference>
<name>E8N3U6_ANATU</name>
<keyword evidence="2" id="KW-0028">Amino-acid biosynthesis</keyword>
<sequence length="352" mass="38296">MKRIPVGVLAATGSVGQRFIQLLEGHPWFEVVAVTGSDRGTGKPYGEVCRWLLPGDMPERVRNLPVLPTSPEAVQVPLVFSALPAEIAQDAEPAFARAGIAVCSNASAYRKDPDVPILLPEVNPDHAHLIPVQQSRHQWTGWIATNPNCTSTGMTVALKALQDRFGLKRVFAVSMQALSGAGYPGVPAMDIIDNIIPFISGEEDKVEWEPRKMLGTLGTGGIQLADFGISAHTNRVNVSDGHTVCLTIELEMRASAEEVKRTLREYQAPEIACNLPSTPLPPILVREEENRPQPRLDRMTGNGMTTVVGRVRADSLFDIRLVVLSHNTIRGAAGGSIYNAELLYRMGYIPKP</sequence>
<dbReference type="GO" id="GO:0009088">
    <property type="term" value="P:threonine biosynthetic process"/>
    <property type="evidence" value="ECO:0007669"/>
    <property type="project" value="UniProtKB-KW"/>
</dbReference>
<evidence type="ECO:0000256" key="2">
    <source>
        <dbReference type="ARBA" id="ARBA00022605"/>
    </source>
</evidence>
<dbReference type="PIRSF" id="PIRSF000148">
    <property type="entry name" value="ASA_dh"/>
    <property type="match status" value="1"/>
</dbReference>
<dbReference type="Pfam" id="PF01118">
    <property type="entry name" value="Semialdhyde_dh"/>
    <property type="match status" value="1"/>
</dbReference>
<dbReference type="NCBIfam" id="NF006416">
    <property type="entry name" value="PRK08664.1"/>
    <property type="match status" value="1"/>
</dbReference>
<dbReference type="NCBIfam" id="TIGR00978">
    <property type="entry name" value="asd_EA"/>
    <property type="match status" value="1"/>
</dbReference>
<organism evidence="9 10">
    <name type="scientific">Anaerolinea thermophila (strain DSM 14523 / JCM 11388 / NBRC 100420 / UNI-1)</name>
    <dbReference type="NCBI Taxonomy" id="926569"/>
    <lineage>
        <taxon>Bacteria</taxon>
        <taxon>Bacillati</taxon>
        <taxon>Chloroflexota</taxon>
        <taxon>Anaerolineae</taxon>
        <taxon>Anaerolineales</taxon>
        <taxon>Anaerolineaceae</taxon>
        <taxon>Anaerolinea</taxon>
    </lineage>
</organism>
<dbReference type="SMART" id="SM00859">
    <property type="entry name" value="Semialdhyde_dh"/>
    <property type="match status" value="1"/>
</dbReference>
<dbReference type="Gene3D" id="3.30.360.10">
    <property type="entry name" value="Dihydrodipicolinate Reductase, domain 2"/>
    <property type="match status" value="1"/>
</dbReference>
<keyword evidence="4" id="KW-0521">NADP</keyword>
<dbReference type="InterPro" id="IPR000534">
    <property type="entry name" value="Semialdehyde_DH_NAD-bd"/>
</dbReference>
<dbReference type="OrthoDB" id="9805684at2"/>
<dbReference type="PANTHER" id="PTHR46718">
    <property type="entry name" value="ASPARTATE-SEMIALDEHYDE DEHYDROGENASE"/>
    <property type="match status" value="1"/>
</dbReference>
<dbReference type="eggNOG" id="COG0136">
    <property type="taxonomic scope" value="Bacteria"/>
</dbReference>
<dbReference type="GO" id="GO:0004073">
    <property type="term" value="F:aspartate-semialdehyde dehydrogenase activity"/>
    <property type="evidence" value="ECO:0007669"/>
    <property type="project" value="UniProtKB-EC"/>
</dbReference>
<dbReference type="PANTHER" id="PTHR46718:SF1">
    <property type="entry name" value="ASPARTATE-SEMIALDEHYDE DEHYDROGENASE"/>
    <property type="match status" value="1"/>
</dbReference>
<dbReference type="CDD" id="cd18130">
    <property type="entry name" value="ASADH_C_arch_fung_like"/>
    <property type="match status" value="1"/>
</dbReference>
<dbReference type="GO" id="GO:0050661">
    <property type="term" value="F:NADP binding"/>
    <property type="evidence" value="ECO:0007669"/>
    <property type="project" value="InterPro"/>
</dbReference>
<dbReference type="GO" id="GO:0046983">
    <property type="term" value="F:protein dimerization activity"/>
    <property type="evidence" value="ECO:0007669"/>
    <property type="project" value="InterPro"/>
</dbReference>
<dbReference type="Gene3D" id="3.40.50.720">
    <property type="entry name" value="NAD(P)-binding Rossmann-like Domain"/>
    <property type="match status" value="1"/>
</dbReference>
<dbReference type="KEGG" id="atm:ANT_10760"/>
<comment type="similarity">
    <text evidence="1">Belongs to the aspartate-semialdehyde dehydrogenase family.</text>
</comment>
<keyword evidence="5 9" id="KW-0560">Oxidoreductase</keyword>
<dbReference type="FunFam" id="3.30.360.10:FF:000016">
    <property type="entry name" value="Probable aspartate-semialdehyde dehydrogenase"/>
    <property type="match status" value="1"/>
</dbReference>
<dbReference type="HOGENOM" id="CLU_049966_1_0_0"/>
<dbReference type="InterPro" id="IPR005676">
    <property type="entry name" value="Asp_semi-ald_DH_pep-lack"/>
</dbReference>
<gene>
    <name evidence="9" type="primary">asd</name>
    <name evidence="9" type="ordered locus">ANT_10760</name>
</gene>
<dbReference type="EMBL" id="AP012029">
    <property type="protein sequence ID" value="BAJ63110.1"/>
    <property type="molecule type" value="Genomic_DNA"/>
</dbReference>
<dbReference type="SUPFAM" id="SSF55347">
    <property type="entry name" value="Glyceraldehyde-3-phosphate dehydrogenase-like, C-terminal domain"/>
    <property type="match status" value="1"/>
</dbReference>
<evidence type="ECO:0000256" key="1">
    <source>
        <dbReference type="ARBA" id="ARBA00010584"/>
    </source>
</evidence>
<keyword evidence="10" id="KW-1185">Reference proteome</keyword>
<accession>E8N3U6</accession>
<dbReference type="InterPro" id="IPR036291">
    <property type="entry name" value="NAD(P)-bd_dom_sf"/>
</dbReference>
<evidence type="ECO:0000256" key="3">
    <source>
        <dbReference type="ARBA" id="ARBA00022697"/>
    </source>
</evidence>
<reference evidence="9 10" key="1">
    <citation type="submission" date="2010-12" db="EMBL/GenBank/DDBJ databases">
        <title>Whole genome sequence of Anaerolinea thermophila UNI-1.</title>
        <authorList>
            <person name="Narita-Yamada S."/>
            <person name="Kishi E."/>
            <person name="Watanabe Y."/>
            <person name="Takasaki K."/>
            <person name="Ankai A."/>
            <person name="Oguchi A."/>
            <person name="Fukui S."/>
            <person name="Takahashi M."/>
            <person name="Yashiro I."/>
            <person name="Hosoyama A."/>
            <person name="Sekiguchi Y."/>
            <person name="Hanada S."/>
            <person name="Fujita N."/>
        </authorList>
    </citation>
    <scope>NUCLEOTIDE SEQUENCE [LARGE SCALE GENOMIC DNA]</scope>
    <source>
        <strain evidence="10">DSM 14523 / JCM 11388 / NBRC 100420 / UNI-1</strain>
    </source>
</reference>
<evidence type="ECO:0000259" key="8">
    <source>
        <dbReference type="SMART" id="SM00859"/>
    </source>
</evidence>
<protein>
    <submittedName>
        <fullName evidence="9">Aspartate-semialdehyde dehydrogenase</fullName>
        <ecNumber evidence="9">1.2.1.11</ecNumber>
    </submittedName>
</protein>
<dbReference type="InParanoid" id="E8N3U6"/>
<evidence type="ECO:0000256" key="6">
    <source>
        <dbReference type="ARBA" id="ARBA00023167"/>
    </source>
</evidence>
<evidence type="ECO:0000256" key="5">
    <source>
        <dbReference type="ARBA" id="ARBA00023002"/>
    </source>
</evidence>
<dbReference type="RefSeq" id="WP_013559500.1">
    <property type="nucleotide sequence ID" value="NC_014960.1"/>
</dbReference>
<evidence type="ECO:0000313" key="9">
    <source>
        <dbReference type="EMBL" id="BAJ63110.1"/>
    </source>
</evidence>
<keyword evidence="3" id="KW-0791">Threonine biosynthesis</keyword>
<evidence type="ECO:0000256" key="7">
    <source>
        <dbReference type="PIRSR" id="PIRSR000148-1"/>
    </source>
</evidence>
<dbReference type="GO" id="GO:0051287">
    <property type="term" value="F:NAD binding"/>
    <property type="evidence" value="ECO:0007669"/>
    <property type="project" value="InterPro"/>
</dbReference>
<dbReference type="FunCoup" id="E8N3U6">
    <property type="interactions" value="392"/>
</dbReference>
<feature type="domain" description="Semialdehyde dehydrogenase NAD-binding" evidence="8">
    <location>
        <begin position="5"/>
        <end position="130"/>
    </location>
</feature>
<dbReference type="STRING" id="926569.ANT_10760"/>
<keyword evidence="6" id="KW-0486">Methionine biosynthesis</keyword>
<dbReference type="AlphaFoldDB" id="E8N3U6"/>
<dbReference type="GO" id="GO:0009086">
    <property type="term" value="P:methionine biosynthetic process"/>
    <property type="evidence" value="ECO:0007669"/>
    <property type="project" value="UniProtKB-KW"/>
</dbReference>
<dbReference type="SUPFAM" id="SSF51735">
    <property type="entry name" value="NAD(P)-binding Rossmann-fold domains"/>
    <property type="match status" value="1"/>
</dbReference>
<dbReference type="Proteomes" id="UP000008922">
    <property type="component" value="Chromosome"/>
</dbReference>
<dbReference type="Pfam" id="PF02774">
    <property type="entry name" value="Semialdhyde_dhC"/>
    <property type="match status" value="1"/>
</dbReference>
<feature type="active site" description="Proton acceptor" evidence="7">
    <location>
        <position position="242"/>
    </location>
</feature>
<dbReference type="EC" id="1.2.1.11" evidence="9"/>
<evidence type="ECO:0000256" key="4">
    <source>
        <dbReference type="ARBA" id="ARBA00022857"/>
    </source>
</evidence>
<dbReference type="CDD" id="cd02315">
    <property type="entry name" value="ScASADH_like_N"/>
    <property type="match status" value="1"/>
</dbReference>